<keyword evidence="3 9" id="KW-0328">Glycosyltransferase</keyword>
<dbReference type="GO" id="GO:0047280">
    <property type="term" value="F:nicotinamide phosphoribosyltransferase activity"/>
    <property type="evidence" value="ECO:0007669"/>
    <property type="project" value="UniProtKB-EC"/>
</dbReference>
<evidence type="ECO:0000256" key="1">
    <source>
        <dbReference type="ARBA" id="ARBA00010897"/>
    </source>
</evidence>
<sequence length="203" mass="22521">MLSVPAKLIIRPDSGDPVQSTIFAVDMILEKLGYEYNQKGYKIAKGDKAGVILGDSVTPRVIQEVMSYLMENKISASMVNFGMGGALMTGDKTRDTYGFTMKCSAVCRDGSWYECFKMPKGSAFKTSLGGMFHVVKDMGFYHTTVNHTDEECDELQTVFKNGVIVRNETLTNIRNRLSSEIILGMSRTDKEAREVPTEVAQPC</sequence>
<gene>
    <name evidence="9" type="ORF">HNP86_001985</name>
</gene>
<reference evidence="9 10" key="1">
    <citation type="submission" date="2020-07" db="EMBL/GenBank/DDBJ databases">
        <title>Genomic Encyclopedia of Type Strains, Phase IV (KMG-V): Genome sequencing to study the core and pangenomes of soil and plant-associated prokaryotes.</title>
        <authorList>
            <person name="Whitman W."/>
        </authorList>
    </citation>
    <scope>NUCLEOTIDE SEQUENCE [LARGE SCALE GENOMIC DNA]</scope>
    <source>
        <strain evidence="9 10">A1</strain>
    </source>
</reference>
<dbReference type="GO" id="GO:0009435">
    <property type="term" value="P:NAD+ biosynthetic process"/>
    <property type="evidence" value="ECO:0007669"/>
    <property type="project" value="InterPro"/>
</dbReference>
<evidence type="ECO:0000313" key="9">
    <source>
        <dbReference type="EMBL" id="MBA2851826.1"/>
    </source>
</evidence>
<dbReference type="InterPro" id="IPR041525">
    <property type="entry name" value="N/Namide_PRibTrfase"/>
</dbReference>
<organism evidence="9 10">
    <name type="scientific">Methanococcus maripaludis</name>
    <name type="common">Methanococcus deltae</name>
    <dbReference type="NCBI Taxonomy" id="39152"/>
    <lineage>
        <taxon>Archaea</taxon>
        <taxon>Methanobacteriati</taxon>
        <taxon>Methanobacteriota</taxon>
        <taxon>Methanomada group</taxon>
        <taxon>Methanococci</taxon>
        <taxon>Methanococcales</taxon>
        <taxon>Methanococcaceae</taxon>
        <taxon>Methanococcus</taxon>
    </lineage>
</organism>
<keyword evidence="2" id="KW-0662">Pyridine nucleotide biosynthesis</keyword>
<comment type="pathway">
    <text evidence="5">Cofactor biosynthesis; NAD(+) biosynthesis; nicotinamide D-ribonucleotide from 5-phospho-alpha-D-ribose 1-diphosphate and nicotinamide: step 1/1.</text>
</comment>
<dbReference type="SUPFAM" id="SSF51690">
    <property type="entry name" value="Nicotinate/Quinolinate PRTase C-terminal domain-like"/>
    <property type="match status" value="1"/>
</dbReference>
<comment type="caution">
    <text evidence="9">The sequence shown here is derived from an EMBL/GenBank/DDBJ whole genome shotgun (WGS) entry which is preliminary data.</text>
</comment>
<dbReference type="InterPro" id="IPR013785">
    <property type="entry name" value="Aldolase_TIM"/>
</dbReference>
<feature type="domain" description="Nicotinate/nicotinamide phosphoribosyltransferase" evidence="8">
    <location>
        <begin position="8"/>
        <end position="162"/>
    </location>
</feature>
<evidence type="ECO:0000313" key="10">
    <source>
        <dbReference type="Proteomes" id="UP000564425"/>
    </source>
</evidence>
<comment type="similarity">
    <text evidence="1">Belongs to the NAPRTase family.</text>
</comment>
<evidence type="ECO:0000259" key="8">
    <source>
        <dbReference type="Pfam" id="PF04095"/>
    </source>
</evidence>
<evidence type="ECO:0000256" key="3">
    <source>
        <dbReference type="ARBA" id="ARBA00022676"/>
    </source>
</evidence>
<dbReference type="Pfam" id="PF04095">
    <property type="entry name" value="NAPRTase"/>
    <property type="match status" value="1"/>
</dbReference>
<accession>A0A7J9P1C2</accession>
<evidence type="ECO:0000256" key="6">
    <source>
        <dbReference type="ARBA" id="ARBA00035024"/>
    </source>
</evidence>
<dbReference type="AlphaFoldDB" id="A0A7J9P1C2"/>
<keyword evidence="4 9" id="KW-0808">Transferase</keyword>
<dbReference type="Proteomes" id="UP000564425">
    <property type="component" value="Unassembled WGS sequence"/>
</dbReference>
<evidence type="ECO:0000256" key="5">
    <source>
        <dbReference type="ARBA" id="ARBA00035007"/>
    </source>
</evidence>
<dbReference type="PANTHER" id="PTHR43816">
    <property type="entry name" value="NICOTINAMIDE PHOSPHORIBOSYLTRANSFERASE"/>
    <property type="match status" value="1"/>
</dbReference>
<dbReference type="EMBL" id="JACDUH010000003">
    <property type="protein sequence ID" value="MBA2851826.1"/>
    <property type="molecule type" value="Genomic_DNA"/>
</dbReference>
<evidence type="ECO:0000256" key="7">
    <source>
        <dbReference type="ARBA" id="ARBA00035036"/>
    </source>
</evidence>
<proteinExistence type="inferred from homology"/>
<name>A0A7J9P1C2_METMI</name>
<evidence type="ECO:0000256" key="2">
    <source>
        <dbReference type="ARBA" id="ARBA00022642"/>
    </source>
</evidence>
<dbReference type="Gene3D" id="3.20.20.70">
    <property type="entry name" value="Aldolase class I"/>
    <property type="match status" value="1"/>
</dbReference>
<dbReference type="InterPro" id="IPR036068">
    <property type="entry name" value="Nicotinate_pribotase-like_C"/>
</dbReference>
<dbReference type="PANTHER" id="PTHR43816:SF1">
    <property type="entry name" value="NICOTINAMIDE PHOSPHORIBOSYLTRANSFERASE"/>
    <property type="match status" value="1"/>
</dbReference>
<evidence type="ECO:0000256" key="4">
    <source>
        <dbReference type="ARBA" id="ARBA00022679"/>
    </source>
</evidence>
<protein>
    <recommendedName>
        <fullName evidence="7">Nicotinamide phosphoribosyltransferase</fullName>
        <ecNumber evidence="6">2.4.2.12</ecNumber>
    </recommendedName>
</protein>
<dbReference type="EC" id="2.4.2.12" evidence="6"/>
<dbReference type="InterPro" id="IPR016471">
    <property type="entry name" value="Nicotinamide_PRibTrfase"/>
</dbReference>